<gene>
    <name evidence="2" type="ORF">SAMN05421640_0121</name>
</gene>
<evidence type="ECO:0000313" key="3">
    <source>
        <dbReference type="Proteomes" id="UP000198393"/>
    </source>
</evidence>
<dbReference type="Gene3D" id="1.10.10.10">
    <property type="entry name" value="Winged helix-like DNA-binding domain superfamily/Winged helix DNA-binding domain"/>
    <property type="match status" value="1"/>
</dbReference>
<evidence type="ECO:0000259" key="1">
    <source>
        <dbReference type="Pfam" id="PF03551"/>
    </source>
</evidence>
<dbReference type="InterPro" id="IPR036388">
    <property type="entry name" value="WH-like_DNA-bd_sf"/>
</dbReference>
<dbReference type="InterPro" id="IPR036390">
    <property type="entry name" value="WH_DNA-bd_sf"/>
</dbReference>
<dbReference type="Proteomes" id="UP000198393">
    <property type="component" value="Unassembled WGS sequence"/>
</dbReference>
<sequence>MKGNNLGEFEELILLTVASLETEAYAVSVKEELEKRANRKANISAIHSSLYRLEDKGFLISEFGGATQKRGGKKKRYFQVTNTGFAVLKEAKELKENFYKTIPQLAIITI</sequence>
<dbReference type="AlphaFoldDB" id="A0A239EHL8"/>
<feature type="domain" description="Transcription regulator PadR N-terminal" evidence="1">
    <location>
        <begin position="15"/>
        <end position="90"/>
    </location>
</feature>
<keyword evidence="2" id="KW-0238">DNA-binding</keyword>
<reference evidence="2 3" key="1">
    <citation type="submission" date="2017-06" db="EMBL/GenBank/DDBJ databases">
        <authorList>
            <person name="Kim H.J."/>
            <person name="Triplett B.A."/>
        </authorList>
    </citation>
    <scope>NUCLEOTIDE SEQUENCE [LARGE SCALE GENOMIC DNA]</scope>
    <source>
        <strain evidence="2 3">DSM 19307</strain>
    </source>
</reference>
<proteinExistence type="predicted"/>
<accession>A0A239EHL8</accession>
<organism evidence="2 3">
    <name type="scientific">Ekhidna lutea</name>
    <dbReference type="NCBI Taxonomy" id="447679"/>
    <lineage>
        <taxon>Bacteria</taxon>
        <taxon>Pseudomonadati</taxon>
        <taxon>Bacteroidota</taxon>
        <taxon>Cytophagia</taxon>
        <taxon>Cytophagales</taxon>
        <taxon>Reichenbachiellaceae</taxon>
        <taxon>Ekhidna</taxon>
    </lineage>
</organism>
<dbReference type="RefSeq" id="WP_089354909.1">
    <property type="nucleotide sequence ID" value="NZ_FZPD01000001.1"/>
</dbReference>
<keyword evidence="3" id="KW-1185">Reference proteome</keyword>
<protein>
    <submittedName>
        <fullName evidence="2">DNA-binding transcriptional regulator, PadR family</fullName>
    </submittedName>
</protein>
<dbReference type="SUPFAM" id="SSF46785">
    <property type="entry name" value="Winged helix' DNA-binding domain"/>
    <property type="match status" value="1"/>
</dbReference>
<dbReference type="InterPro" id="IPR005149">
    <property type="entry name" value="Tscrpt_reg_PadR_N"/>
</dbReference>
<dbReference type="GO" id="GO:0003677">
    <property type="term" value="F:DNA binding"/>
    <property type="evidence" value="ECO:0007669"/>
    <property type="project" value="UniProtKB-KW"/>
</dbReference>
<dbReference type="OrthoDB" id="982587at2"/>
<dbReference type="Pfam" id="PF03551">
    <property type="entry name" value="PadR"/>
    <property type="match status" value="1"/>
</dbReference>
<name>A0A239EHL8_EKHLU</name>
<dbReference type="EMBL" id="FZPD01000001">
    <property type="protein sequence ID" value="SNS43392.1"/>
    <property type="molecule type" value="Genomic_DNA"/>
</dbReference>
<evidence type="ECO:0000313" key="2">
    <source>
        <dbReference type="EMBL" id="SNS43392.1"/>
    </source>
</evidence>